<dbReference type="EC" id="3.2.1.21" evidence="4 11"/>
<dbReference type="Proteomes" id="UP000310421">
    <property type="component" value="Unassembled WGS sequence"/>
</dbReference>
<dbReference type="SUPFAM" id="SSF51445">
    <property type="entry name" value="(Trans)glycosidases"/>
    <property type="match status" value="1"/>
</dbReference>
<dbReference type="Gene3D" id="3.20.20.300">
    <property type="entry name" value="Glycoside hydrolase, family 3, N-terminal domain"/>
    <property type="match status" value="1"/>
</dbReference>
<evidence type="ECO:0000256" key="12">
    <source>
        <dbReference type="SAM" id="MobiDB-lite"/>
    </source>
</evidence>
<evidence type="ECO:0000256" key="2">
    <source>
        <dbReference type="ARBA" id="ARBA00004987"/>
    </source>
</evidence>
<reference evidence="14 15" key="1">
    <citation type="submission" date="2018-10" db="EMBL/GenBank/DDBJ databases">
        <title>Fifty Aureobasidium pullulans genomes reveal a recombining polyextremotolerant generalist.</title>
        <authorList>
            <person name="Gostincar C."/>
            <person name="Turk M."/>
            <person name="Zajc J."/>
            <person name="Gunde-Cimerman N."/>
        </authorList>
    </citation>
    <scope>NUCLEOTIDE SEQUENCE [LARGE SCALE GENOMIC DNA]</scope>
    <source>
        <strain evidence="14 15">EXF-10751</strain>
    </source>
</reference>
<dbReference type="Pfam" id="PF00933">
    <property type="entry name" value="Glyco_hydro_3"/>
    <property type="match status" value="1"/>
</dbReference>
<dbReference type="UniPathway" id="UPA00696"/>
<dbReference type="FunFam" id="3.40.50.1700:FF:000003">
    <property type="entry name" value="Probable beta-glucosidase"/>
    <property type="match status" value="1"/>
</dbReference>
<dbReference type="InterPro" id="IPR017853">
    <property type="entry name" value="GH"/>
</dbReference>
<dbReference type="GO" id="GO:0030245">
    <property type="term" value="P:cellulose catabolic process"/>
    <property type="evidence" value="ECO:0007669"/>
    <property type="project" value="UniProtKB-UniPathway"/>
</dbReference>
<organism evidence="14 15">
    <name type="scientific">Aureobasidium pullulans</name>
    <name type="common">Black yeast</name>
    <name type="synonym">Pullularia pullulans</name>
    <dbReference type="NCBI Taxonomy" id="5580"/>
    <lineage>
        <taxon>Eukaryota</taxon>
        <taxon>Fungi</taxon>
        <taxon>Dikarya</taxon>
        <taxon>Ascomycota</taxon>
        <taxon>Pezizomycotina</taxon>
        <taxon>Dothideomycetes</taxon>
        <taxon>Dothideomycetidae</taxon>
        <taxon>Dothideales</taxon>
        <taxon>Saccotheciaceae</taxon>
        <taxon>Aureobasidium</taxon>
    </lineage>
</organism>
<dbReference type="Pfam" id="PF01915">
    <property type="entry name" value="Glyco_hydro_3_C"/>
    <property type="match status" value="1"/>
</dbReference>
<dbReference type="PRINTS" id="PR00133">
    <property type="entry name" value="GLHYDRLASE3"/>
</dbReference>
<feature type="region of interest" description="Disordered" evidence="12">
    <location>
        <begin position="772"/>
        <end position="792"/>
    </location>
</feature>
<keyword evidence="6 11" id="KW-0378">Hydrolase</keyword>
<name>A0A4S8YYP4_AURPU</name>
<dbReference type="InterPro" id="IPR036881">
    <property type="entry name" value="Glyco_hydro_3_C_sf"/>
</dbReference>
<dbReference type="FunFam" id="3.20.20.300:FF:000002">
    <property type="entry name" value="Probable beta-glucosidase"/>
    <property type="match status" value="1"/>
</dbReference>
<evidence type="ECO:0000256" key="3">
    <source>
        <dbReference type="ARBA" id="ARBA00005336"/>
    </source>
</evidence>
<gene>
    <name evidence="14" type="ORF">D6D20_07496</name>
</gene>
<dbReference type="InterPro" id="IPR036962">
    <property type="entry name" value="Glyco_hydro_3_N_sf"/>
</dbReference>
<evidence type="ECO:0000313" key="14">
    <source>
        <dbReference type="EMBL" id="THW58071.1"/>
    </source>
</evidence>
<evidence type="ECO:0000256" key="9">
    <source>
        <dbReference type="ARBA" id="ARBA00023295"/>
    </source>
</evidence>
<feature type="domain" description="Fibronectin type III-like" evidence="13">
    <location>
        <begin position="818"/>
        <end position="886"/>
    </location>
</feature>
<dbReference type="Pfam" id="PF14310">
    <property type="entry name" value="Fn3-like"/>
    <property type="match status" value="1"/>
</dbReference>
<evidence type="ECO:0000256" key="5">
    <source>
        <dbReference type="ARBA" id="ARBA00022729"/>
    </source>
</evidence>
<evidence type="ECO:0000256" key="11">
    <source>
        <dbReference type="RuleBase" id="RU361161"/>
    </source>
</evidence>
<evidence type="ECO:0000313" key="15">
    <source>
        <dbReference type="Proteomes" id="UP000310421"/>
    </source>
</evidence>
<evidence type="ECO:0000256" key="7">
    <source>
        <dbReference type="ARBA" id="ARBA00023180"/>
    </source>
</evidence>
<dbReference type="PROSITE" id="PS00775">
    <property type="entry name" value="GLYCOSYL_HYDROL_F3"/>
    <property type="match status" value="1"/>
</dbReference>
<evidence type="ECO:0000256" key="1">
    <source>
        <dbReference type="ARBA" id="ARBA00000448"/>
    </source>
</evidence>
<dbReference type="GO" id="GO:0008422">
    <property type="term" value="F:beta-glucosidase activity"/>
    <property type="evidence" value="ECO:0007669"/>
    <property type="project" value="UniProtKB-EC"/>
</dbReference>
<accession>A0A4S8YYP4</accession>
<comment type="pathway">
    <text evidence="2 11">Glycan metabolism; cellulose degradation.</text>
</comment>
<keyword evidence="9 11" id="KW-0326">Glycosidase</keyword>
<keyword evidence="10 11" id="KW-0624">Polysaccharide degradation</keyword>
<keyword evidence="8 11" id="KW-0119">Carbohydrate metabolism</keyword>
<evidence type="ECO:0000256" key="10">
    <source>
        <dbReference type="ARBA" id="ARBA00023326"/>
    </source>
</evidence>
<dbReference type="Gene3D" id="2.60.40.10">
    <property type="entry name" value="Immunoglobulins"/>
    <property type="match status" value="1"/>
</dbReference>
<dbReference type="SMART" id="SM01217">
    <property type="entry name" value="Fn3_like"/>
    <property type="match status" value="1"/>
</dbReference>
<dbReference type="EMBL" id="QZAN01000103">
    <property type="protein sequence ID" value="THW58071.1"/>
    <property type="molecule type" value="Genomic_DNA"/>
</dbReference>
<evidence type="ECO:0000259" key="13">
    <source>
        <dbReference type="SMART" id="SM01217"/>
    </source>
</evidence>
<comment type="similarity">
    <text evidence="3 11">Belongs to the glycosyl hydrolase 3 family.</text>
</comment>
<dbReference type="InterPro" id="IPR050288">
    <property type="entry name" value="Cellulose_deg_GH3"/>
</dbReference>
<evidence type="ECO:0000256" key="4">
    <source>
        <dbReference type="ARBA" id="ARBA00012744"/>
    </source>
</evidence>
<dbReference type="InterPro" id="IPR013783">
    <property type="entry name" value="Ig-like_fold"/>
</dbReference>
<dbReference type="SUPFAM" id="SSF52279">
    <property type="entry name" value="Beta-D-glucan exohydrolase, C-terminal domain"/>
    <property type="match status" value="1"/>
</dbReference>
<dbReference type="AlphaFoldDB" id="A0A4S8YYP4"/>
<dbReference type="InterPro" id="IPR026891">
    <property type="entry name" value="Fn3-like"/>
</dbReference>
<keyword evidence="7" id="KW-0325">Glycoprotein</keyword>
<sequence>MNRTITIMPSLSSYILASAGASLVNAQFGNFGSPFPNTTYPGFESENPYTIEGSKSFQWSPPKYPSPWGEGAGDWKESYVKARALVSQLTLEEKVNLTSGIGTNQGNCVGQTGSVPRHGINALCLQDSPVGVRLTDGNSVFPAGVNVAATWDRGLAYARGRAMGQEHYGKGVDMQLGPVAGPLGRAPAGGRNWEGFSPDPYLTGLMFAESIKGIQSAGVMTSAKHFIAYEQEHFRQSQEAKNWGFNVTESVSANLDDVTLHELYLWPFADGIRAGATSIMCSYNQVNGSQACQNSYILNHVLKNELGFQGFVVSDWYGTHSGVSAILAGLDMSMPGDPVQEFGNHGGALFSSNMTIAVINGTVPQWRLDDAAVRILAAYYYVGRDKNEVPVSFNSYSLDTYGYSHNAVGQGYGLINQHVDVRENHSKLIREIGSASTVLLKNVNNALPLTGKEKFTAVLGEDAFENVNGPNGFTDRAGDSGTLGMAWGSGSANFPYLITPDTAIQNEVVGKNGGQYQSLSNNSNLDQAFSLAKQAEVVLIFNNADSGEGYLQVEHNFGDRNNLTFWQGGDELVANVSATCNNTILVIHSVGPVLLEEYANNPNITAILWAGVPGEQSGNSIADILYGRVNPGAKLPFTMGAKRSDYGTDVLYTPNNKIPQTDFKEGIFIDYRAFDKQEIEPVYEFGFGLSYTNFTYSDIKVNKLNTSAYTPTTGMTPAAQTYGNISMNPADHLFPGNFSRVPLYLYPWLNSTNLSSAAGQSQYAPYGDDSFVPEGAVDSSPQPRLPASGPSGGNPALWDVIYRVTTQIKNVGKVAGVEVPQLYVSLGGPYDAVKMLRGFEKLSIQPNQTVTFSADIMRRDIMNWSPEAQDWFVSNYTKTVYVGSSSRNLPLTAQLA</sequence>
<protein>
    <recommendedName>
        <fullName evidence="4 11">beta-glucosidase</fullName>
        <ecNumber evidence="4 11">3.2.1.21</ecNumber>
    </recommendedName>
</protein>
<proteinExistence type="inferred from homology"/>
<evidence type="ECO:0000256" key="8">
    <source>
        <dbReference type="ARBA" id="ARBA00023277"/>
    </source>
</evidence>
<keyword evidence="5" id="KW-0732">Signal</keyword>
<dbReference type="InterPro" id="IPR019800">
    <property type="entry name" value="Glyco_hydro_3_AS"/>
</dbReference>
<dbReference type="Gene3D" id="3.40.50.1700">
    <property type="entry name" value="Glycoside hydrolase family 3 C-terminal domain"/>
    <property type="match status" value="1"/>
</dbReference>
<comment type="caution">
    <text evidence="14">The sequence shown here is derived from an EMBL/GenBank/DDBJ whole genome shotgun (WGS) entry which is preliminary data.</text>
</comment>
<dbReference type="InterPro" id="IPR002772">
    <property type="entry name" value="Glyco_hydro_3_C"/>
</dbReference>
<dbReference type="PANTHER" id="PTHR42715">
    <property type="entry name" value="BETA-GLUCOSIDASE"/>
    <property type="match status" value="1"/>
</dbReference>
<dbReference type="PANTHER" id="PTHR42715:SF29">
    <property type="entry name" value="BETA-GLUCOSIDASE A-RELATED"/>
    <property type="match status" value="1"/>
</dbReference>
<evidence type="ECO:0000256" key="6">
    <source>
        <dbReference type="ARBA" id="ARBA00022801"/>
    </source>
</evidence>
<dbReference type="InterPro" id="IPR001764">
    <property type="entry name" value="Glyco_hydro_3_N"/>
</dbReference>
<comment type="catalytic activity">
    <reaction evidence="1 11">
        <text>Hydrolysis of terminal, non-reducing beta-D-glucosyl residues with release of beta-D-glucose.</text>
        <dbReference type="EC" id="3.2.1.21"/>
    </reaction>
</comment>